<evidence type="ECO:0000256" key="1">
    <source>
        <dbReference type="SAM" id="SignalP"/>
    </source>
</evidence>
<evidence type="ECO:0000313" key="2">
    <source>
        <dbReference type="EMBL" id="PTB77628.1"/>
    </source>
</evidence>
<evidence type="ECO:0000313" key="3">
    <source>
        <dbReference type="Proteomes" id="UP000240760"/>
    </source>
</evidence>
<keyword evidence="1" id="KW-0732">Signal</keyword>
<dbReference type="AlphaFoldDB" id="A0A2T4C7Y3"/>
<proteinExistence type="predicted"/>
<accession>A0A2T4C7Y3</accession>
<keyword evidence="3" id="KW-1185">Reference proteome</keyword>
<gene>
    <name evidence="2" type="ORF">M440DRAFT_1400565</name>
</gene>
<evidence type="ECO:0008006" key="4">
    <source>
        <dbReference type="Google" id="ProtNLM"/>
    </source>
</evidence>
<feature type="signal peptide" evidence="1">
    <location>
        <begin position="1"/>
        <end position="29"/>
    </location>
</feature>
<sequence length="131" mass="14262">MTTPIRLFGVLLMMLPLLLSPSPLPPSRALGAAGTLPFECYTRPQDALAPTTIAHTSHRPSRCSELGQPAEPMSFVDVSSGFGSGFRPLTCVCVGEGIDEWERQCNTRHTHTSKSCIWQIASELPHARPHP</sequence>
<reference evidence="2 3" key="1">
    <citation type="submission" date="2016-07" db="EMBL/GenBank/DDBJ databases">
        <title>Multiple horizontal gene transfer events from other fungi enriched the ability of initially mycotrophic Trichoderma (Ascomycota) to feed on dead plant biomass.</title>
        <authorList>
            <consortium name="DOE Joint Genome Institute"/>
            <person name="Aerts A."/>
            <person name="Atanasova L."/>
            <person name="Chenthamara K."/>
            <person name="Zhang J."/>
            <person name="Grujic M."/>
            <person name="Henrissat B."/>
            <person name="Kuo A."/>
            <person name="Salamov A."/>
            <person name="Lipzen A."/>
            <person name="Labutti K."/>
            <person name="Barry K."/>
            <person name="Miao Y."/>
            <person name="Rahimi M.J."/>
            <person name="Shen Q."/>
            <person name="Grigoriev I.V."/>
            <person name="Kubicek C.P."/>
            <person name="Druzhinina I.S."/>
        </authorList>
    </citation>
    <scope>NUCLEOTIDE SEQUENCE [LARGE SCALE GENOMIC DNA]</scope>
    <source>
        <strain evidence="2 3">ATCC 18648</strain>
    </source>
</reference>
<dbReference type="EMBL" id="KZ679130">
    <property type="protein sequence ID" value="PTB77628.1"/>
    <property type="molecule type" value="Genomic_DNA"/>
</dbReference>
<organism evidence="2 3">
    <name type="scientific">Trichoderma longibrachiatum ATCC 18648</name>
    <dbReference type="NCBI Taxonomy" id="983965"/>
    <lineage>
        <taxon>Eukaryota</taxon>
        <taxon>Fungi</taxon>
        <taxon>Dikarya</taxon>
        <taxon>Ascomycota</taxon>
        <taxon>Pezizomycotina</taxon>
        <taxon>Sordariomycetes</taxon>
        <taxon>Hypocreomycetidae</taxon>
        <taxon>Hypocreales</taxon>
        <taxon>Hypocreaceae</taxon>
        <taxon>Trichoderma</taxon>
    </lineage>
</organism>
<name>A0A2T4C7Y3_TRILO</name>
<dbReference type="Proteomes" id="UP000240760">
    <property type="component" value="Unassembled WGS sequence"/>
</dbReference>
<protein>
    <recommendedName>
        <fullName evidence="4">Secreted protein</fullName>
    </recommendedName>
</protein>
<feature type="chain" id="PRO_5015569668" description="Secreted protein" evidence="1">
    <location>
        <begin position="30"/>
        <end position="131"/>
    </location>
</feature>